<organism evidence="1 2">
    <name type="scientific">Telmatospirillum siberiense</name>
    <dbReference type="NCBI Taxonomy" id="382514"/>
    <lineage>
        <taxon>Bacteria</taxon>
        <taxon>Pseudomonadati</taxon>
        <taxon>Pseudomonadota</taxon>
        <taxon>Alphaproteobacteria</taxon>
        <taxon>Rhodospirillales</taxon>
        <taxon>Rhodospirillaceae</taxon>
        <taxon>Telmatospirillum</taxon>
    </lineage>
</organism>
<dbReference type="EMBL" id="PIUM01000012">
    <property type="protein sequence ID" value="PKU24271.1"/>
    <property type="molecule type" value="Genomic_DNA"/>
</dbReference>
<dbReference type="Proteomes" id="UP000233293">
    <property type="component" value="Unassembled WGS sequence"/>
</dbReference>
<keyword evidence="2" id="KW-1185">Reference proteome</keyword>
<accession>A0A2N3PV44</accession>
<reference evidence="2" key="1">
    <citation type="submission" date="2017-12" db="EMBL/GenBank/DDBJ databases">
        <title>Draft genome sequence of Telmatospirillum siberiense 26-4b1T, an acidotolerant peatland alphaproteobacterium potentially involved in sulfur cycling.</title>
        <authorList>
            <person name="Hausmann B."/>
            <person name="Pjevac P."/>
            <person name="Schreck K."/>
            <person name="Herbold C.W."/>
            <person name="Daims H."/>
            <person name="Wagner M."/>
            <person name="Pester M."/>
            <person name="Loy A."/>
        </authorList>
    </citation>
    <scope>NUCLEOTIDE SEQUENCE [LARGE SCALE GENOMIC DNA]</scope>
    <source>
        <strain evidence="2">26-4b1</strain>
    </source>
</reference>
<comment type="caution">
    <text evidence="1">The sequence shown here is derived from an EMBL/GenBank/DDBJ whole genome shotgun (WGS) entry which is preliminary data.</text>
</comment>
<sequence>MDSGCFFPPYPDQLIRVDRFSRKRKRCGLRQFLRHSARPPSPNARFHFSGPALLMSASLMRV</sequence>
<proteinExistence type="predicted"/>
<gene>
    <name evidence="1" type="ORF">CWS72_11775</name>
</gene>
<evidence type="ECO:0000313" key="1">
    <source>
        <dbReference type="EMBL" id="PKU24271.1"/>
    </source>
</evidence>
<dbReference type="AlphaFoldDB" id="A0A2N3PV44"/>
<name>A0A2N3PV44_9PROT</name>
<protein>
    <submittedName>
        <fullName evidence="1">Uncharacterized protein</fullName>
    </submittedName>
</protein>
<evidence type="ECO:0000313" key="2">
    <source>
        <dbReference type="Proteomes" id="UP000233293"/>
    </source>
</evidence>